<name>B9M6L1_GEODF</name>
<dbReference type="KEGG" id="geo:Geob_1713"/>
<keyword evidence="2" id="KW-1185">Reference proteome</keyword>
<reference evidence="1 2" key="1">
    <citation type="submission" date="2009-01" db="EMBL/GenBank/DDBJ databases">
        <title>Complete sequence of Geobacter sp. FRC-32.</title>
        <authorList>
            <consortium name="US DOE Joint Genome Institute"/>
            <person name="Lucas S."/>
            <person name="Copeland A."/>
            <person name="Lapidus A."/>
            <person name="Glavina del Rio T."/>
            <person name="Dalin E."/>
            <person name="Tice H."/>
            <person name="Bruce D."/>
            <person name="Goodwin L."/>
            <person name="Pitluck S."/>
            <person name="Saunders E."/>
            <person name="Brettin T."/>
            <person name="Detter J.C."/>
            <person name="Han C."/>
            <person name="Larimer F."/>
            <person name="Land M."/>
            <person name="Hauser L."/>
            <person name="Kyrpides N."/>
            <person name="Ovchinnikova G."/>
            <person name="Kostka J."/>
            <person name="Richardson P."/>
        </authorList>
    </citation>
    <scope>NUCLEOTIDE SEQUENCE [LARGE SCALE GENOMIC DNA]</scope>
    <source>
        <strain evidence="2">DSM 22248 / JCM 15807 / FRC-32</strain>
    </source>
</reference>
<gene>
    <name evidence="1" type="ordered locus">Geob_1713</name>
</gene>
<evidence type="ECO:0000313" key="2">
    <source>
        <dbReference type="Proteomes" id="UP000007721"/>
    </source>
</evidence>
<dbReference type="AlphaFoldDB" id="B9M6L1"/>
<dbReference type="HOGENOM" id="CLU_1832303_0_0_7"/>
<dbReference type="RefSeq" id="WP_012646800.1">
    <property type="nucleotide sequence ID" value="NC_011979.1"/>
</dbReference>
<sequence>MFGWLKKKDGRILAFESNAAAFDYACTNLPNKLLLESVVPAMVEAVGAIGSEGERNFQLRIADKTGGWEMWGCTLKGAPSCPEVGELVGFRIVRIASELPAGMNVIGYIAVKLAPVLVPGKGWKIDRSYVPDNIKQTIRF</sequence>
<organism evidence="1 2">
    <name type="scientific">Geotalea daltonii (strain DSM 22248 / JCM 15807 / FRC-32)</name>
    <name type="common">Geobacter daltonii</name>
    <dbReference type="NCBI Taxonomy" id="316067"/>
    <lineage>
        <taxon>Bacteria</taxon>
        <taxon>Pseudomonadati</taxon>
        <taxon>Thermodesulfobacteriota</taxon>
        <taxon>Desulfuromonadia</taxon>
        <taxon>Geobacterales</taxon>
        <taxon>Geobacteraceae</taxon>
        <taxon>Geotalea</taxon>
    </lineage>
</organism>
<dbReference type="EMBL" id="CP001390">
    <property type="protein sequence ID" value="ACM20071.1"/>
    <property type="molecule type" value="Genomic_DNA"/>
</dbReference>
<protein>
    <submittedName>
        <fullName evidence="1">Uncharacterized protein</fullName>
    </submittedName>
</protein>
<evidence type="ECO:0000313" key="1">
    <source>
        <dbReference type="EMBL" id="ACM20071.1"/>
    </source>
</evidence>
<dbReference type="OrthoDB" id="5395701at2"/>
<accession>B9M6L1</accession>
<dbReference type="STRING" id="316067.Geob_1713"/>
<dbReference type="Proteomes" id="UP000007721">
    <property type="component" value="Chromosome"/>
</dbReference>
<proteinExistence type="predicted"/>